<dbReference type="RefSeq" id="WP_345330260.1">
    <property type="nucleotide sequence ID" value="NZ_BAAAVH010000111.1"/>
</dbReference>
<feature type="transmembrane region" description="Helical" evidence="2">
    <location>
        <begin position="355"/>
        <end position="374"/>
    </location>
</feature>
<dbReference type="Proteomes" id="UP001596067">
    <property type="component" value="Unassembled WGS sequence"/>
</dbReference>
<feature type="compositionally biased region" description="Gly residues" evidence="1">
    <location>
        <begin position="545"/>
        <end position="554"/>
    </location>
</feature>
<feature type="transmembrane region" description="Helical" evidence="2">
    <location>
        <begin position="300"/>
        <end position="318"/>
    </location>
</feature>
<keyword evidence="2" id="KW-0472">Membrane</keyword>
<keyword evidence="2" id="KW-1133">Transmembrane helix</keyword>
<feature type="region of interest" description="Disordered" evidence="1">
    <location>
        <begin position="441"/>
        <end position="479"/>
    </location>
</feature>
<keyword evidence="3" id="KW-0732">Signal</keyword>
<feature type="compositionally biased region" description="Low complexity" evidence="1">
    <location>
        <begin position="594"/>
        <end position="626"/>
    </location>
</feature>
<feature type="signal peptide" evidence="3">
    <location>
        <begin position="1"/>
        <end position="30"/>
    </location>
</feature>
<gene>
    <name evidence="4" type="ORF">ACFP0N_27595</name>
</gene>
<comment type="caution">
    <text evidence="4">The sequence shown here is derived from an EMBL/GenBank/DDBJ whole genome shotgun (WGS) entry which is preliminary data.</text>
</comment>
<reference evidence="5" key="1">
    <citation type="journal article" date="2019" name="Int. J. Syst. Evol. Microbiol.">
        <title>The Global Catalogue of Microorganisms (GCM) 10K type strain sequencing project: providing services to taxonomists for standard genome sequencing and annotation.</title>
        <authorList>
            <consortium name="The Broad Institute Genomics Platform"/>
            <consortium name="The Broad Institute Genome Sequencing Center for Infectious Disease"/>
            <person name="Wu L."/>
            <person name="Ma J."/>
        </authorList>
    </citation>
    <scope>NUCLEOTIDE SEQUENCE [LARGE SCALE GENOMIC DNA]</scope>
    <source>
        <strain evidence="5">CGMCC 4.1469</strain>
    </source>
</reference>
<feature type="chain" id="PRO_5047225797" description="TrbL/VirB6 plasmid conjugal transfer protein" evidence="3">
    <location>
        <begin position="31"/>
        <end position="652"/>
    </location>
</feature>
<feature type="transmembrane region" description="Helical" evidence="2">
    <location>
        <begin position="325"/>
        <end position="343"/>
    </location>
</feature>
<name>A0ABW1F2X2_9ACTN</name>
<evidence type="ECO:0000313" key="4">
    <source>
        <dbReference type="EMBL" id="MFC5888737.1"/>
    </source>
</evidence>
<evidence type="ECO:0000256" key="1">
    <source>
        <dbReference type="SAM" id="MobiDB-lite"/>
    </source>
</evidence>
<proteinExistence type="predicted"/>
<evidence type="ECO:0000256" key="3">
    <source>
        <dbReference type="SAM" id="SignalP"/>
    </source>
</evidence>
<sequence length="652" mass="64813">MRTSDSGLRRAFVLLALLAAVLLPAASAIAAPKPIPVPGATAGTACPQGTWPQAGDPSGLAANGMKWPAELKDARGGCTPRSEQGCQALGQTGAALEKCVREVKEADCEDSALSWLPGSEDVCKDRVAEEMKERCKKAGSTHCDDAGGLAAALKDPISSAASAGFDSVSRKFAGAAKWLAEQIGKVLFDASAIDLDSDGVADLNGTMMRLSLTIAVILLCLQVTKTALTSDGGGFAVAAMGLVKWSLTSVAFYTVTQEAIWASDEISRWLVRTSSYENEAGFTLKLTAVFASLDGVTDTVLVFLVAFAACVVALALWLEMVFRHAALDILVATAPMSAVGALSESTKEWMPTARKATITLIAIKPVIVIIFLLGSQMFGQSKDLNGAVVGVLIIGLGGAAWPVVARFMPFGGSGTGGSFMGGLLGAVGGTAASAMWSRGGGTPSGAGAVPPGAGLAQAMESNDSAGRTRAETRSGSGRGVMAGLMAAQLAKAGTEQVSGGMAAMAAHAGLGSPQDMGGTISLPPSRGSSAPGGEAVGPADTTAAGGQGSGGTGGPRPAAPPAPAIPVAAPSAPGRPRTAPAGGQPGVRLGPVIPAGGRPVPATPAPGAASPPAVSMPTAPSAVPTVPVTPAPAQPAPVPLPDEPPIRGADSS</sequence>
<feature type="transmembrane region" description="Helical" evidence="2">
    <location>
        <begin position="386"/>
        <end position="404"/>
    </location>
</feature>
<dbReference type="InterPro" id="IPR006311">
    <property type="entry name" value="TAT_signal"/>
</dbReference>
<dbReference type="EMBL" id="JBHSOD010000044">
    <property type="protein sequence ID" value="MFC5888737.1"/>
    <property type="molecule type" value="Genomic_DNA"/>
</dbReference>
<accession>A0ABW1F2X2</accession>
<evidence type="ECO:0000313" key="5">
    <source>
        <dbReference type="Proteomes" id="UP001596067"/>
    </source>
</evidence>
<keyword evidence="5" id="KW-1185">Reference proteome</keyword>
<feature type="compositionally biased region" description="Pro residues" evidence="1">
    <location>
        <begin position="627"/>
        <end position="643"/>
    </location>
</feature>
<protein>
    <recommendedName>
        <fullName evidence="6">TrbL/VirB6 plasmid conjugal transfer protein</fullName>
    </recommendedName>
</protein>
<organism evidence="4 5">
    <name type="scientific">Kitasatospora aburaviensis</name>
    <dbReference type="NCBI Taxonomy" id="67265"/>
    <lineage>
        <taxon>Bacteria</taxon>
        <taxon>Bacillati</taxon>
        <taxon>Actinomycetota</taxon>
        <taxon>Actinomycetes</taxon>
        <taxon>Kitasatosporales</taxon>
        <taxon>Streptomycetaceae</taxon>
        <taxon>Kitasatospora</taxon>
    </lineage>
</organism>
<feature type="region of interest" description="Disordered" evidence="1">
    <location>
        <begin position="514"/>
        <end position="652"/>
    </location>
</feature>
<evidence type="ECO:0000256" key="2">
    <source>
        <dbReference type="SAM" id="Phobius"/>
    </source>
</evidence>
<keyword evidence="2" id="KW-0812">Transmembrane</keyword>
<feature type="compositionally biased region" description="Low complexity" evidence="1">
    <location>
        <begin position="445"/>
        <end position="458"/>
    </location>
</feature>
<feature type="compositionally biased region" description="Low complexity" evidence="1">
    <location>
        <begin position="565"/>
        <end position="574"/>
    </location>
</feature>
<evidence type="ECO:0008006" key="6">
    <source>
        <dbReference type="Google" id="ProtNLM"/>
    </source>
</evidence>
<dbReference type="PROSITE" id="PS51318">
    <property type="entry name" value="TAT"/>
    <property type="match status" value="1"/>
</dbReference>